<evidence type="ECO:0000256" key="1">
    <source>
        <dbReference type="SAM" id="MobiDB-lite"/>
    </source>
</evidence>
<protein>
    <submittedName>
        <fullName evidence="2">Uncharacterized protein</fullName>
    </submittedName>
</protein>
<proteinExistence type="predicted"/>
<organism evidence="2">
    <name type="scientific">Amorphochlora amoebiformis</name>
    <dbReference type="NCBI Taxonomy" id="1561963"/>
    <lineage>
        <taxon>Eukaryota</taxon>
        <taxon>Sar</taxon>
        <taxon>Rhizaria</taxon>
        <taxon>Cercozoa</taxon>
        <taxon>Chlorarachniophyceae</taxon>
        <taxon>Amorphochlora</taxon>
    </lineage>
</organism>
<reference evidence="2" key="1">
    <citation type="submission" date="2021-01" db="EMBL/GenBank/DDBJ databases">
        <authorList>
            <person name="Corre E."/>
            <person name="Pelletier E."/>
            <person name="Niang G."/>
            <person name="Scheremetjew M."/>
            <person name="Finn R."/>
            <person name="Kale V."/>
            <person name="Holt S."/>
            <person name="Cochrane G."/>
            <person name="Meng A."/>
            <person name="Brown T."/>
            <person name="Cohen L."/>
        </authorList>
    </citation>
    <scope>NUCLEOTIDE SEQUENCE</scope>
    <source>
        <strain evidence="2">CCMP2058</strain>
    </source>
</reference>
<evidence type="ECO:0000313" key="2">
    <source>
        <dbReference type="EMBL" id="CAD8439731.1"/>
    </source>
</evidence>
<accession>A0A7S0GTP1</accession>
<dbReference type="AlphaFoldDB" id="A0A7S0GTP1"/>
<name>A0A7S0GTP1_9EUKA</name>
<gene>
    <name evidence="2" type="ORF">LAMO00422_LOCUS5516</name>
</gene>
<dbReference type="EMBL" id="HBEM01007860">
    <property type="protein sequence ID" value="CAD8439731.1"/>
    <property type="molecule type" value="Transcribed_RNA"/>
</dbReference>
<feature type="region of interest" description="Disordered" evidence="1">
    <location>
        <begin position="1"/>
        <end position="24"/>
    </location>
</feature>
<sequence length="200" mass="21060">MSEEKRIVEGSGKQQRTEANGGDLEALRGAIDGPQDRTPLVMSGIRPGAVGLGTLASSFMRPTFWRWSTASEHGVDLLWVPQGVACATSFATLPHVGSEPIANSYMRLPTRGIRGILRLTITEEESQGCAGDTSLAGKKNTAAIDDDQGLATVTATGTVNESATAIAIVCYMTDEHAVAPTRLAHGLPQQMVMGQPQQAA</sequence>